<sequence length="162" mass="18586">MCHWVTRKWHKNHTRSLSDVAAAFSSSRCEVIRHVELQERTDGAQSLPLVVRQQKVEEIPSTDSHDVFEQRMEIIIQRSWARTELEIEHPSDGKKKRCFITAYQRGWFLQMATPGTKIFTDMNASLLELQKAYPYIFRGDVAMMDTAFAQIAAGSSKVVLSV</sequence>
<organism evidence="1 2">
    <name type="scientific">Dorcoceras hygrometricum</name>
    <dbReference type="NCBI Taxonomy" id="472368"/>
    <lineage>
        <taxon>Eukaryota</taxon>
        <taxon>Viridiplantae</taxon>
        <taxon>Streptophyta</taxon>
        <taxon>Embryophyta</taxon>
        <taxon>Tracheophyta</taxon>
        <taxon>Spermatophyta</taxon>
        <taxon>Magnoliopsida</taxon>
        <taxon>eudicotyledons</taxon>
        <taxon>Gunneridae</taxon>
        <taxon>Pentapetalae</taxon>
        <taxon>asterids</taxon>
        <taxon>lamiids</taxon>
        <taxon>Lamiales</taxon>
        <taxon>Gesneriaceae</taxon>
        <taxon>Didymocarpoideae</taxon>
        <taxon>Trichosporeae</taxon>
        <taxon>Loxocarpinae</taxon>
        <taxon>Dorcoceras</taxon>
    </lineage>
</organism>
<gene>
    <name evidence="1" type="ORF">F511_03403</name>
</gene>
<proteinExistence type="predicted"/>
<name>A0A2Z7ATD2_9LAMI</name>
<protein>
    <submittedName>
        <fullName evidence="1">ABC transporter C family member 4-like</fullName>
    </submittedName>
</protein>
<dbReference type="AlphaFoldDB" id="A0A2Z7ATD2"/>
<accession>A0A2Z7ATD2</accession>
<evidence type="ECO:0000313" key="1">
    <source>
        <dbReference type="EMBL" id="KZV25105.1"/>
    </source>
</evidence>
<dbReference type="Proteomes" id="UP000250235">
    <property type="component" value="Unassembled WGS sequence"/>
</dbReference>
<evidence type="ECO:0000313" key="2">
    <source>
        <dbReference type="Proteomes" id="UP000250235"/>
    </source>
</evidence>
<keyword evidence="2" id="KW-1185">Reference proteome</keyword>
<dbReference type="EMBL" id="KV012039">
    <property type="protein sequence ID" value="KZV25105.1"/>
    <property type="molecule type" value="Genomic_DNA"/>
</dbReference>
<reference evidence="1 2" key="1">
    <citation type="journal article" date="2015" name="Proc. Natl. Acad. Sci. U.S.A.">
        <title>The resurrection genome of Boea hygrometrica: A blueprint for survival of dehydration.</title>
        <authorList>
            <person name="Xiao L."/>
            <person name="Yang G."/>
            <person name="Zhang L."/>
            <person name="Yang X."/>
            <person name="Zhao S."/>
            <person name="Ji Z."/>
            <person name="Zhou Q."/>
            <person name="Hu M."/>
            <person name="Wang Y."/>
            <person name="Chen M."/>
            <person name="Xu Y."/>
            <person name="Jin H."/>
            <person name="Xiao X."/>
            <person name="Hu G."/>
            <person name="Bao F."/>
            <person name="Hu Y."/>
            <person name="Wan P."/>
            <person name="Li L."/>
            <person name="Deng X."/>
            <person name="Kuang T."/>
            <person name="Xiang C."/>
            <person name="Zhu J.K."/>
            <person name="Oliver M.J."/>
            <person name="He Y."/>
        </authorList>
    </citation>
    <scope>NUCLEOTIDE SEQUENCE [LARGE SCALE GENOMIC DNA]</scope>
    <source>
        <strain evidence="2">cv. XS01</strain>
    </source>
</reference>